<feature type="signal peptide" evidence="2">
    <location>
        <begin position="1"/>
        <end position="34"/>
    </location>
</feature>
<organism evidence="4 5">
    <name type="scientific">Ephemerocybe angulata</name>
    <dbReference type="NCBI Taxonomy" id="980116"/>
    <lineage>
        <taxon>Eukaryota</taxon>
        <taxon>Fungi</taxon>
        <taxon>Dikarya</taxon>
        <taxon>Basidiomycota</taxon>
        <taxon>Agaricomycotina</taxon>
        <taxon>Agaricomycetes</taxon>
        <taxon>Agaricomycetidae</taxon>
        <taxon>Agaricales</taxon>
        <taxon>Agaricineae</taxon>
        <taxon>Psathyrellaceae</taxon>
        <taxon>Ephemerocybe</taxon>
    </lineage>
</organism>
<sequence length="223" mass="25156">MRASRRRPMRRALGTFEYMLLCMVMLNLPEDVSAFLTVKLAANKRRSGLWRVCAPLPVRTSIATLRIWRSRWGCTKMVRTCLAACYIVSVYSCIPHASLASSSHLFSTFLTSPFDSSARFLDRHPAIHLAYGRTYALEELCSDTTIRSHLASLYDNLLEQNILRIIEPYSVVEIEHVAELGGGLSPSAFLLSLLCSRLALVYPSTFRSRSFPYAGSPLPRLEY</sequence>
<keyword evidence="1" id="KW-1133">Transmembrane helix</keyword>
<proteinExistence type="predicted"/>
<evidence type="ECO:0000256" key="1">
    <source>
        <dbReference type="SAM" id="Phobius"/>
    </source>
</evidence>
<keyword evidence="5" id="KW-1185">Reference proteome</keyword>
<dbReference type="InterPro" id="IPR000717">
    <property type="entry name" value="PCI_dom"/>
</dbReference>
<reference evidence="4 5" key="1">
    <citation type="submission" date="2020-07" db="EMBL/GenBank/DDBJ databases">
        <title>Comparative genomics of pyrophilous fungi reveals a link between fire events and developmental genes.</title>
        <authorList>
            <consortium name="DOE Joint Genome Institute"/>
            <person name="Steindorff A.S."/>
            <person name="Carver A."/>
            <person name="Calhoun S."/>
            <person name="Stillman K."/>
            <person name="Liu H."/>
            <person name="Lipzen A."/>
            <person name="Pangilinan J."/>
            <person name="Labutti K."/>
            <person name="Bruns T.D."/>
            <person name="Grigoriev I.V."/>
        </authorList>
    </citation>
    <scope>NUCLEOTIDE SEQUENCE [LARGE SCALE GENOMIC DNA]</scope>
    <source>
        <strain evidence="4 5">CBS 144469</strain>
    </source>
</reference>
<dbReference type="EMBL" id="JACGCI010000016">
    <property type="protein sequence ID" value="KAF6759287.1"/>
    <property type="molecule type" value="Genomic_DNA"/>
</dbReference>
<protein>
    <recommendedName>
        <fullName evidence="3">PCI domain-containing protein</fullName>
    </recommendedName>
</protein>
<dbReference type="Gene3D" id="1.25.40.570">
    <property type="match status" value="1"/>
</dbReference>
<feature type="transmembrane region" description="Helical" evidence="1">
    <location>
        <begin position="80"/>
        <end position="99"/>
    </location>
</feature>
<gene>
    <name evidence="4" type="ORF">DFP72DRAFT_151450</name>
</gene>
<feature type="domain" description="PCI" evidence="3">
    <location>
        <begin position="138"/>
        <end position="180"/>
    </location>
</feature>
<comment type="caution">
    <text evidence="4">The sequence shown here is derived from an EMBL/GenBank/DDBJ whole genome shotgun (WGS) entry which is preliminary data.</text>
</comment>
<keyword evidence="1" id="KW-0812">Transmembrane</keyword>
<evidence type="ECO:0000313" key="5">
    <source>
        <dbReference type="Proteomes" id="UP000521943"/>
    </source>
</evidence>
<dbReference type="AlphaFoldDB" id="A0A8H6MCQ7"/>
<keyword evidence="1" id="KW-0472">Membrane</keyword>
<evidence type="ECO:0000313" key="4">
    <source>
        <dbReference type="EMBL" id="KAF6759287.1"/>
    </source>
</evidence>
<evidence type="ECO:0000259" key="3">
    <source>
        <dbReference type="Pfam" id="PF01399"/>
    </source>
</evidence>
<dbReference type="Pfam" id="PF01399">
    <property type="entry name" value="PCI"/>
    <property type="match status" value="1"/>
</dbReference>
<keyword evidence="2" id="KW-0732">Signal</keyword>
<dbReference type="Proteomes" id="UP000521943">
    <property type="component" value="Unassembled WGS sequence"/>
</dbReference>
<evidence type="ECO:0000256" key="2">
    <source>
        <dbReference type="SAM" id="SignalP"/>
    </source>
</evidence>
<name>A0A8H6MCQ7_9AGAR</name>
<dbReference type="OrthoDB" id="2661822at2759"/>
<feature type="chain" id="PRO_5034125369" description="PCI domain-containing protein" evidence="2">
    <location>
        <begin position="35"/>
        <end position="223"/>
    </location>
</feature>
<accession>A0A8H6MCQ7</accession>